<keyword evidence="1" id="KW-0949">S-adenosyl-L-methionine</keyword>
<dbReference type="Gene3D" id="3.30.2310.10">
    <property type="entry name" value="YaeB-like"/>
    <property type="match status" value="1"/>
</dbReference>
<dbReference type="InterPro" id="IPR023370">
    <property type="entry name" value="TrmO-like_N"/>
</dbReference>
<keyword evidence="6" id="KW-1185">Reference proteome</keyword>
<keyword evidence="3" id="KW-0732">Signal</keyword>
<dbReference type="Proteomes" id="UP001235939">
    <property type="component" value="Chromosome 07"/>
</dbReference>
<dbReference type="InterPro" id="IPR036413">
    <property type="entry name" value="YaeB-like_sf"/>
</dbReference>
<feature type="chain" id="PRO_5047076497" evidence="3">
    <location>
        <begin position="20"/>
        <end position="206"/>
    </location>
</feature>
<dbReference type="EMBL" id="CP092869">
    <property type="protein sequence ID" value="UYV69839.1"/>
    <property type="molecule type" value="Genomic_DNA"/>
</dbReference>
<evidence type="ECO:0000313" key="5">
    <source>
        <dbReference type="EMBL" id="UYV69839.1"/>
    </source>
</evidence>
<feature type="signal peptide" evidence="3">
    <location>
        <begin position="1"/>
        <end position="19"/>
    </location>
</feature>
<dbReference type="PROSITE" id="PS51668">
    <property type="entry name" value="TSAA_2"/>
    <property type="match status" value="1"/>
</dbReference>
<dbReference type="InterPro" id="IPR036414">
    <property type="entry name" value="YaeB_N_sf"/>
</dbReference>
<protein>
    <submittedName>
        <fullName evidence="5">C9orf156</fullName>
    </submittedName>
</protein>
<dbReference type="Gene3D" id="2.40.30.70">
    <property type="entry name" value="YaeB-like"/>
    <property type="match status" value="1"/>
</dbReference>
<proteinExistence type="inferred from homology"/>
<dbReference type="InterPro" id="IPR040372">
    <property type="entry name" value="YaeB-like"/>
</dbReference>
<evidence type="ECO:0000256" key="1">
    <source>
        <dbReference type="ARBA" id="ARBA00022691"/>
    </source>
</evidence>
<name>A0ABY6KLT8_9ARAC</name>
<organism evidence="5 6">
    <name type="scientific">Cordylochernes scorpioides</name>
    <dbReference type="NCBI Taxonomy" id="51811"/>
    <lineage>
        <taxon>Eukaryota</taxon>
        <taxon>Metazoa</taxon>
        <taxon>Ecdysozoa</taxon>
        <taxon>Arthropoda</taxon>
        <taxon>Chelicerata</taxon>
        <taxon>Arachnida</taxon>
        <taxon>Pseudoscorpiones</taxon>
        <taxon>Cheliferoidea</taxon>
        <taxon>Chernetidae</taxon>
        <taxon>Cordylochernes</taxon>
    </lineage>
</organism>
<comment type="similarity">
    <text evidence="2">Belongs to the tRNA methyltransferase O family.</text>
</comment>
<dbReference type="PANTHER" id="PTHR12818">
    <property type="entry name" value="TRNA (ADENINE(37)-N6)-METHYLTRANSFERASE"/>
    <property type="match status" value="1"/>
</dbReference>
<dbReference type="PANTHER" id="PTHR12818:SF0">
    <property type="entry name" value="TRNA (ADENINE(37)-N6)-METHYLTRANSFERASE"/>
    <property type="match status" value="1"/>
</dbReference>
<reference evidence="5 6" key="1">
    <citation type="submission" date="2022-01" db="EMBL/GenBank/DDBJ databases">
        <title>A chromosomal length assembly of Cordylochernes scorpioides.</title>
        <authorList>
            <person name="Zeh D."/>
            <person name="Zeh J."/>
        </authorList>
    </citation>
    <scope>NUCLEOTIDE SEQUENCE [LARGE SCALE GENOMIC DNA]</scope>
    <source>
        <strain evidence="5">IN4F17</strain>
        <tissue evidence="5">Whole Body</tissue>
    </source>
</reference>
<dbReference type="Pfam" id="PF01980">
    <property type="entry name" value="TrmO_N"/>
    <property type="match status" value="1"/>
</dbReference>
<evidence type="ECO:0000256" key="3">
    <source>
        <dbReference type="SAM" id="SignalP"/>
    </source>
</evidence>
<feature type="domain" description="TsaA-like" evidence="4">
    <location>
        <begin position="1"/>
        <end position="89"/>
    </location>
</feature>
<evidence type="ECO:0000256" key="2">
    <source>
        <dbReference type="ARBA" id="ARBA00033753"/>
    </source>
</evidence>
<gene>
    <name evidence="5" type="ORF">LAZ67_7000933</name>
</gene>
<sequence>MSHVFRLLCVFHVSGPSTAAKVCPPRLEGQSVGVLSTRSPHRPNPLALSLVELVAVTGNTLTLAGVDLIDGTPVLDVKPYIPQYDSPLASPQDDGPTVRVAQWVASPPRPQLQVELCPRAHSSLQLFHGPDTHSPPCQHCLRYLRGPEDALAALADILAADPRSVYRKAKCSDRIFFFDLDVLHVSCWFDQDLVQVLKICPISEST</sequence>
<dbReference type="SUPFAM" id="SSF118196">
    <property type="entry name" value="YaeB-like"/>
    <property type="match status" value="1"/>
</dbReference>
<accession>A0ABY6KLT8</accession>
<evidence type="ECO:0000313" key="6">
    <source>
        <dbReference type="Proteomes" id="UP001235939"/>
    </source>
</evidence>
<evidence type="ECO:0000259" key="4">
    <source>
        <dbReference type="PROSITE" id="PS51668"/>
    </source>
</evidence>